<dbReference type="PANTHER" id="PTHR47691">
    <property type="entry name" value="REGULATOR-RELATED"/>
    <property type="match status" value="1"/>
</dbReference>
<dbReference type="EMBL" id="BART01027185">
    <property type="protein sequence ID" value="GAG90827.1"/>
    <property type="molecule type" value="Genomic_DNA"/>
</dbReference>
<accession>X1CC96</accession>
<feature type="non-terminal residue" evidence="2">
    <location>
        <position position="277"/>
    </location>
</feature>
<comment type="caution">
    <text evidence="2">The sequence shown here is derived from an EMBL/GenBank/DDBJ whole genome shotgun (WGS) entry which is preliminary data.</text>
</comment>
<dbReference type="Pfam" id="PF25872">
    <property type="entry name" value="HTH_77"/>
    <property type="match status" value="1"/>
</dbReference>
<dbReference type="InterPro" id="IPR058852">
    <property type="entry name" value="HTH_77"/>
</dbReference>
<dbReference type="AlphaFoldDB" id="X1CC96"/>
<protein>
    <recommendedName>
        <fullName evidence="1">Winged helix-turn-helix domain-containing protein</fullName>
    </recommendedName>
</protein>
<proteinExistence type="predicted"/>
<gene>
    <name evidence="2" type="ORF">S01H4_48255</name>
</gene>
<reference evidence="2" key="1">
    <citation type="journal article" date="2014" name="Front. Microbiol.">
        <title>High frequency of phylogenetically diverse reductive dehalogenase-homologous genes in deep subseafloor sedimentary metagenomes.</title>
        <authorList>
            <person name="Kawai M."/>
            <person name="Futagami T."/>
            <person name="Toyoda A."/>
            <person name="Takaki Y."/>
            <person name="Nishi S."/>
            <person name="Hori S."/>
            <person name="Arai W."/>
            <person name="Tsubouchi T."/>
            <person name="Morono Y."/>
            <person name="Uchiyama I."/>
            <person name="Ito T."/>
            <person name="Fujiyama A."/>
            <person name="Inagaki F."/>
            <person name="Takami H."/>
        </authorList>
    </citation>
    <scope>NUCLEOTIDE SEQUENCE</scope>
    <source>
        <strain evidence="2">Expedition CK06-06</strain>
    </source>
</reference>
<sequence>AADIAQICRRLDGMPLALELAAARVRVMSPEQISARLDDQFSLLTGGARTALPRQRTLQATIEWSYQLLDEDEQAVFQSLSVFVGGFAPEGAEQVAGTDQITGFAVTDLVHRLVDKSLVVAGEEPDGSIRYRLLETIRQFAADELVKSGRANDVRHRHARAFAALVIAQEQSLQTDEHGMDVLTVEHDNIRTALRWSLDIGDVDTVTDIAATMGRYWVLRGLSIEGMDWLLEVLDLIPDTDTPKRATILKFLARLLYLTGAYARAQDEAERAYNMAR</sequence>
<dbReference type="PANTHER" id="PTHR47691:SF3">
    <property type="entry name" value="HTH-TYPE TRANSCRIPTIONAL REGULATOR RV0890C-RELATED"/>
    <property type="match status" value="1"/>
</dbReference>
<feature type="domain" description="Winged helix-turn-helix" evidence="1">
    <location>
        <begin position="69"/>
        <end position="145"/>
    </location>
</feature>
<evidence type="ECO:0000313" key="2">
    <source>
        <dbReference type="EMBL" id="GAG90827.1"/>
    </source>
</evidence>
<evidence type="ECO:0000259" key="1">
    <source>
        <dbReference type="Pfam" id="PF25872"/>
    </source>
</evidence>
<organism evidence="2">
    <name type="scientific">marine sediment metagenome</name>
    <dbReference type="NCBI Taxonomy" id="412755"/>
    <lineage>
        <taxon>unclassified sequences</taxon>
        <taxon>metagenomes</taxon>
        <taxon>ecological metagenomes</taxon>
    </lineage>
</organism>
<name>X1CC96_9ZZZZ</name>
<feature type="non-terminal residue" evidence="2">
    <location>
        <position position="1"/>
    </location>
</feature>